<sequence>MKGIKIILLWSLLLLYFPVMLGFIASYREDIVCREISVVVKDSLETRFVSSDEIRNAVLGKFEGTLGGEFNSLSLNEIETFVEKHPAIKKCEVYNTIGGHLRVDLNQHLPLFRVFENTRSYYIDEDGNEMRLFDNFTARVLVVSGAIKGQMEHLQYIARIFRNDSFWNAQIEQLFVKSNGDYVLVPRVGDHLILLGPPVRIEEKLRNLRALYKNGLSPREWNNYQVINLKYKGQVLCSKKRNI</sequence>
<protein>
    <submittedName>
        <fullName evidence="1">Cell division protein FtsQ</fullName>
    </submittedName>
</protein>
<dbReference type="Proteomes" id="UP000244956">
    <property type="component" value="Unassembled WGS sequence"/>
</dbReference>
<dbReference type="OrthoDB" id="1466667at2"/>
<reference evidence="1 2" key="1">
    <citation type="submission" date="2018-05" db="EMBL/GenBank/DDBJ databases">
        <title>Marinilabilia rubrum sp. nov., isolated from saltern sediment.</title>
        <authorList>
            <person name="Zhang R."/>
        </authorList>
    </citation>
    <scope>NUCLEOTIDE SEQUENCE [LARGE SCALE GENOMIC DNA]</scope>
    <source>
        <strain evidence="1 2">WTE16</strain>
    </source>
</reference>
<comment type="caution">
    <text evidence="1">The sequence shown here is derived from an EMBL/GenBank/DDBJ whole genome shotgun (WGS) entry which is preliminary data.</text>
</comment>
<evidence type="ECO:0000313" key="1">
    <source>
        <dbReference type="EMBL" id="PWE01413.1"/>
    </source>
</evidence>
<gene>
    <name evidence="1" type="ORF">DDZ16_02705</name>
</gene>
<keyword evidence="1" id="KW-0131">Cell cycle</keyword>
<proteinExistence type="predicted"/>
<organism evidence="1 2">
    <name type="scientific">Marinilabilia rubra</name>
    <dbReference type="NCBI Taxonomy" id="2162893"/>
    <lineage>
        <taxon>Bacteria</taxon>
        <taxon>Pseudomonadati</taxon>
        <taxon>Bacteroidota</taxon>
        <taxon>Bacteroidia</taxon>
        <taxon>Marinilabiliales</taxon>
        <taxon>Marinilabiliaceae</taxon>
        <taxon>Marinilabilia</taxon>
    </lineage>
</organism>
<keyword evidence="2" id="KW-1185">Reference proteome</keyword>
<dbReference type="AlphaFoldDB" id="A0A2U2BEF1"/>
<dbReference type="GO" id="GO:0051301">
    <property type="term" value="P:cell division"/>
    <property type="evidence" value="ECO:0007669"/>
    <property type="project" value="UniProtKB-KW"/>
</dbReference>
<keyword evidence="1" id="KW-0132">Cell division</keyword>
<name>A0A2U2BEF1_9BACT</name>
<accession>A0A2U2BEF1</accession>
<dbReference type="RefSeq" id="WP_109262863.1">
    <property type="nucleotide sequence ID" value="NZ_QEWP01000001.1"/>
</dbReference>
<evidence type="ECO:0000313" key="2">
    <source>
        <dbReference type="Proteomes" id="UP000244956"/>
    </source>
</evidence>
<dbReference type="EMBL" id="QEWP01000001">
    <property type="protein sequence ID" value="PWE01413.1"/>
    <property type="molecule type" value="Genomic_DNA"/>
</dbReference>